<name>A0A6A5YEN6_9PLEO</name>
<accession>A0A6A5YEN6</accession>
<feature type="compositionally biased region" description="Polar residues" evidence="1">
    <location>
        <begin position="170"/>
        <end position="179"/>
    </location>
</feature>
<feature type="region of interest" description="Disordered" evidence="1">
    <location>
        <begin position="136"/>
        <end position="179"/>
    </location>
</feature>
<proteinExistence type="predicted"/>
<protein>
    <submittedName>
        <fullName evidence="2">Uncharacterized protein</fullName>
    </submittedName>
</protein>
<dbReference type="EMBL" id="ML977403">
    <property type="protein sequence ID" value="KAF2105174.1"/>
    <property type="molecule type" value="Genomic_DNA"/>
</dbReference>
<evidence type="ECO:0000313" key="3">
    <source>
        <dbReference type="Proteomes" id="UP000799770"/>
    </source>
</evidence>
<dbReference type="AlphaFoldDB" id="A0A6A5YEN6"/>
<reference evidence="2" key="1">
    <citation type="journal article" date="2020" name="Stud. Mycol.">
        <title>101 Dothideomycetes genomes: a test case for predicting lifestyles and emergence of pathogens.</title>
        <authorList>
            <person name="Haridas S."/>
            <person name="Albert R."/>
            <person name="Binder M."/>
            <person name="Bloem J."/>
            <person name="Labutti K."/>
            <person name="Salamov A."/>
            <person name="Andreopoulos B."/>
            <person name="Baker S."/>
            <person name="Barry K."/>
            <person name="Bills G."/>
            <person name="Bluhm B."/>
            <person name="Cannon C."/>
            <person name="Castanera R."/>
            <person name="Culley D."/>
            <person name="Daum C."/>
            <person name="Ezra D."/>
            <person name="Gonzalez J."/>
            <person name="Henrissat B."/>
            <person name="Kuo A."/>
            <person name="Liang C."/>
            <person name="Lipzen A."/>
            <person name="Lutzoni F."/>
            <person name="Magnuson J."/>
            <person name="Mondo S."/>
            <person name="Nolan M."/>
            <person name="Ohm R."/>
            <person name="Pangilinan J."/>
            <person name="Park H.-J."/>
            <person name="Ramirez L."/>
            <person name="Alfaro M."/>
            <person name="Sun H."/>
            <person name="Tritt A."/>
            <person name="Yoshinaga Y."/>
            <person name="Zwiers L.-H."/>
            <person name="Turgeon B."/>
            <person name="Goodwin S."/>
            <person name="Spatafora J."/>
            <person name="Crous P."/>
            <person name="Grigoriev I."/>
        </authorList>
    </citation>
    <scope>NUCLEOTIDE SEQUENCE</scope>
    <source>
        <strain evidence="2">CBS 627.86</strain>
    </source>
</reference>
<organism evidence="2 3">
    <name type="scientific">Lophiotrema nucula</name>
    <dbReference type="NCBI Taxonomy" id="690887"/>
    <lineage>
        <taxon>Eukaryota</taxon>
        <taxon>Fungi</taxon>
        <taxon>Dikarya</taxon>
        <taxon>Ascomycota</taxon>
        <taxon>Pezizomycotina</taxon>
        <taxon>Dothideomycetes</taxon>
        <taxon>Pleosporomycetidae</taxon>
        <taxon>Pleosporales</taxon>
        <taxon>Lophiotremataceae</taxon>
        <taxon>Lophiotrema</taxon>
    </lineage>
</organism>
<gene>
    <name evidence="2" type="ORF">BDV96DRAFT_639002</name>
</gene>
<feature type="compositionally biased region" description="Polar residues" evidence="1">
    <location>
        <begin position="1"/>
        <end position="16"/>
    </location>
</feature>
<keyword evidence="3" id="KW-1185">Reference proteome</keyword>
<evidence type="ECO:0000313" key="2">
    <source>
        <dbReference type="EMBL" id="KAF2105174.1"/>
    </source>
</evidence>
<dbReference type="Proteomes" id="UP000799770">
    <property type="component" value="Unassembled WGS sequence"/>
</dbReference>
<evidence type="ECO:0000256" key="1">
    <source>
        <dbReference type="SAM" id="MobiDB-lite"/>
    </source>
</evidence>
<feature type="region of interest" description="Disordered" evidence="1">
    <location>
        <begin position="1"/>
        <end position="26"/>
    </location>
</feature>
<sequence>MSGNASDNPSTNNDTNYPVPENTKTGEENLVMTFLAGILALHEEYDENAKRQMKRVEEAVSGATNYNKSEEAEALQGQIARIKSAKVAEQNRWIFEYPDSDIARRSPDFVQLYGTTRDRDGIIEFVKKMRREFDELVGQMEDTLPKQNPEPEEERREEDLSEEEPPELYSGSSAISSPR</sequence>